<organism evidence="3 4">
    <name type="scientific">Geranomyces variabilis</name>
    <dbReference type="NCBI Taxonomy" id="109894"/>
    <lineage>
        <taxon>Eukaryota</taxon>
        <taxon>Fungi</taxon>
        <taxon>Fungi incertae sedis</taxon>
        <taxon>Chytridiomycota</taxon>
        <taxon>Chytridiomycota incertae sedis</taxon>
        <taxon>Chytridiomycetes</taxon>
        <taxon>Spizellomycetales</taxon>
        <taxon>Powellomycetaceae</taxon>
        <taxon>Geranomyces</taxon>
    </lineage>
</organism>
<keyword evidence="4" id="KW-1185">Reference proteome</keyword>
<protein>
    <submittedName>
        <fullName evidence="3">Uncharacterized protein</fullName>
    </submittedName>
</protein>
<keyword evidence="1" id="KW-0175">Coiled coil</keyword>
<evidence type="ECO:0000313" key="4">
    <source>
        <dbReference type="Proteomes" id="UP001212152"/>
    </source>
</evidence>
<dbReference type="Proteomes" id="UP001212152">
    <property type="component" value="Unassembled WGS sequence"/>
</dbReference>
<feature type="compositionally biased region" description="Basic and acidic residues" evidence="2">
    <location>
        <begin position="247"/>
        <end position="257"/>
    </location>
</feature>
<comment type="caution">
    <text evidence="3">The sequence shown here is derived from an EMBL/GenBank/DDBJ whole genome shotgun (WGS) entry which is preliminary data.</text>
</comment>
<feature type="compositionally biased region" description="Polar residues" evidence="2">
    <location>
        <begin position="131"/>
        <end position="142"/>
    </location>
</feature>
<feature type="region of interest" description="Disordered" evidence="2">
    <location>
        <begin position="104"/>
        <end position="277"/>
    </location>
</feature>
<dbReference type="AlphaFoldDB" id="A0AAD5TMP7"/>
<reference evidence="3" key="1">
    <citation type="submission" date="2020-05" db="EMBL/GenBank/DDBJ databases">
        <title>Phylogenomic resolution of chytrid fungi.</title>
        <authorList>
            <person name="Stajich J.E."/>
            <person name="Amses K."/>
            <person name="Simmons R."/>
            <person name="Seto K."/>
            <person name="Myers J."/>
            <person name="Bonds A."/>
            <person name="Quandt C.A."/>
            <person name="Barry K."/>
            <person name="Liu P."/>
            <person name="Grigoriev I."/>
            <person name="Longcore J.E."/>
            <person name="James T.Y."/>
        </authorList>
    </citation>
    <scope>NUCLEOTIDE SEQUENCE</scope>
    <source>
        <strain evidence="3">JEL0379</strain>
    </source>
</reference>
<dbReference type="EMBL" id="JADGJQ010000013">
    <property type="protein sequence ID" value="KAJ3181188.1"/>
    <property type="molecule type" value="Genomic_DNA"/>
</dbReference>
<feature type="compositionally biased region" description="Polar residues" evidence="2">
    <location>
        <begin position="223"/>
        <end position="239"/>
    </location>
</feature>
<feature type="compositionally biased region" description="Basic residues" evidence="2">
    <location>
        <begin position="68"/>
        <end position="77"/>
    </location>
</feature>
<sequence length="566" mass="61350">MAKGGVATAAEGGSGVNRPGTSVRKWESRVEGPWPEDVKFGPTTSLKLKPEAKPVKVNAGPAEEMPRKVKNHHRQRAVGKDDKLALHSAARPSRIVANEELKRAAGLRKLPGRLAEGDRNGKDLPVGLSAAAQSTIGPSNAGTAKKPDPRKCDRLLKSDETRPPKALRVWSNAAPQIVSVQSNGRAVRGSDPLKSDRSPKEDLPSSQSAPKIHEMHHGKKSPFGSNPVAQTTSVQSGASTFKALHSMKRDRLSERARPSSPPARMLDETRHDEDPPVRLNAPVQMALVQSNPGASIRPDKMKQDRSSGQCVPNFHDAPNVEITAFPVNVTIDDRRPASIKQKLEDTYERGLKILQMSELEVLRAERDAYVKAYRQAEGERKFLVRHVQGAGMSAARATASLDPAQLQADLESCLDAAIAEDVAASARYSSLIGDLRTKLERASEQISVLTEKLAQAASRQRSDAAKMAEQASAIKGLTRLLAESQASVVRLDCKTMRSAGPEPCLQTQDSGIDVYNSASEISLTADCDVLALPPADQPVIGLPHETERHWISMWDTDPTIFVHPFL</sequence>
<evidence type="ECO:0000256" key="1">
    <source>
        <dbReference type="SAM" id="Coils"/>
    </source>
</evidence>
<feature type="coiled-coil region" evidence="1">
    <location>
        <begin position="432"/>
        <end position="459"/>
    </location>
</feature>
<feature type="compositionally biased region" description="Basic and acidic residues" evidence="2">
    <location>
        <begin position="145"/>
        <end position="163"/>
    </location>
</feature>
<gene>
    <name evidence="3" type="ORF">HDU87_001317</name>
</gene>
<feature type="region of interest" description="Disordered" evidence="2">
    <location>
        <begin position="1"/>
        <end position="91"/>
    </location>
</feature>
<evidence type="ECO:0000313" key="3">
    <source>
        <dbReference type="EMBL" id="KAJ3181188.1"/>
    </source>
</evidence>
<evidence type="ECO:0000256" key="2">
    <source>
        <dbReference type="SAM" id="MobiDB-lite"/>
    </source>
</evidence>
<feature type="compositionally biased region" description="Basic and acidic residues" evidence="2">
    <location>
        <begin position="265"/>
        <end position="276"/>
    </location>
</feature>
<proteinExistence type="predicted"/>
<feature type="region of interest" description="Disordered" evidence="2">
    <location>
        <begin position="293"/>
        <end position="315"/>
    </location>
</feature>
<feature type="compositionally biased region" description="Basic and acidic residues" evidence="2">
    <location>
        <begin position="191"/>
        <end position="203"/>
    </location>
</feature>
<name>A0AAD5TMP7_9FUNG</name>
<accession>A0AAD5TMP7</accession>